<evidence type="ECO:0000313" key="5">
    <source>
        <dbReference type="EMBL" id="OYP56147.1"/>
    </source>
</evidence>
<evidence type="ECO:0000313" key="6">
    <source>
        <dbReference type="Proteomes" id="UP000216189"/>
    </source>
</evidence>
<proteinExistence type="predicted"/>
<dbReference type="PANTHER" id="PTHR43584">
    <property type="entry name" value="NUCLEOTIDYL TRANSFERASE"/>
    <property type="match status" value="1"/>
</dbReference>
<organism evidence="4 7">
    <name type="scientific">Segatella bryantii</name>
    <name type="common">Prevotella bryantii</name>
    <dbReference type="NCBI Taxonomy" id="77095"/>
    <lineage>
        <taxon>Bacteria</taxon>
        <taxon>Pseudomonadati</taxon>
        <taxon>Bacteroidota</taxon>
        <taxon>Bacteroidia</taxon>
        <taxon>Bacteroidales</taxon>
        <taxon>Prevotellaceae</taxon>
        <taxon>Segatella</taxon>
    </lineage>
</organism>
<dbReference type="RefSeq" id="WP_006283433.1">
    <property type="nucleotide sequence ID" value="NZ_BPTR01000001.1"/>
</dbReference>
<reference evidence="5 6" key="1">
    <citation type="submission" date="2017-08" db="EMBL/GenBank/DDBJ databases">
        <title>Comparative genomics of non-oral Prevotella species.</title>
        <authorList>
            <person name="Accetto T."/>
            <person name="Nograsek B."/>
            <person name="Avgustin G."/>
        </authorList>
    </citation>
    <scope>NUCLEOTIDE SEQUENCE [LARGE SCALE GENOMIC DNA]</scope>
    <source>
        <strain evidence="5 6">TC1-1</strain>
    </source>
</reference>
<gene>
    <name evidence="5" type="ORF">CIK91_03775</name>
    <name evidence="4" type="ORF">PRRU23_11860</name>
</gene>
<feature type="domain" description="Nucleotidyl transferase" evidence="3">
    <location>
        <begin position="4"/>
        <end position="120"/>
    </location>
</feature>
<dbReference type="InterPro" id="IPR005835">
    <property type="entry name" value="NTP_transferase_dom"/>
</dbReference>
<protein>
    <submittedName>
        <fullName evidence="5">Mannose-1-phosphate guanyltransferase</fullName>
    </submittedName>
    <submittedName>
        <fullName evidence="4">Mannose-1-phosphate guanylyltransferase</fullName>
    </submittedName>
</protein>
<reference evidence="4" key="2">
    <citation type="submission" date="2021-08" db="EMBL/GenBank/DDBJ databases">
        <title>Prevotella lacticifex sp. nov., isolated from rumen of cow.</title>
        <authorList>
            <person name="Shinkai T."/>
            <person name="Ikeyama N."/>
            <person name="Kumagai M."/>
            <person name="Ohmori H."/>
            <person name="Sakamoto M."/>
            <person name="Ohkuma M."/>
            <person name="Mitsumori M."/>
        </authorList>
    </citation>
    <scope>NUCLEOTIDE SEQUENCE</scope>
    <source>
        <strain evidence="4">DSM 11371</strain>
    </source>
</reference>
<evidence type="ECO:0000313" key="4">
    <source>
        <dbReference type="EMBL" id="GJG27486.1"/>
    </source>
</evidence>
<evidence type="ECO:0000256" key="1">
    <source>
        <dbReference type="ARBA" id="ARBA00022679"/>
    </source>
</evidence>
<keyword evidence="2 4" id="KW-0548">Nucleotidyltransferase</keyword>
<accession>A0AA37I1Q3</accession>
<dbReference type="EMBL" id="BPTR01000001">
    <property type="protein sequence ID" value="GJG27486.1"/>
    <property type="molecule type" value="Genomic_DNA"/>
</dbReference>
<dbReference type="InterPro" id="IPR029044">
    <property type="entry name" value="Nucleotide-diphossugar_trans"/>
</dbReference>
<sequence length="283" mass="32167">MMQAMIFAAGLGTRLKPLTDHMPKALVRVGGEPLLRRVIFKLKAAGVTRIIINVHHFSDMIVDYLKENDNFGMDIRISDETAELLETGGGILHARKLFSPLTPILIHNVDILSNVDLKKFYHLNPRIMCQECGVPHIQADATLLMSWRKTKRYLVFNNDMLLVGWVNIETGEVKSPFEEVKTEIAENVESLKAQLSAIHTSTPTNSPLSTLHYQLYAFSGIHTFSPRLFSLMESYPEKFPIMDFYLQNCDKAVIRGYVKNDLRLMDVGKQDTLKQAEDFLNTL</sequence>
<evidence type="ECO:0000313" key="7">
    <source>
        <dbReference type="Proteomes" id="UP000887043"/>
    </source>
</evidence>
<dbReference type="EMBL" id="NPJF01000024">
    <property type="protein sequence ID" value="OYP56147.1"/>
    <property type="molecule type" value="Genomic_DNA"/>
</dbReference>
<dbReference type="Proteomes" id="UP000216189">
    <property type="component" value="Unassembled WGS sequence"/>
</dbReference>
<dbReference type="Gene3D" id="3.90.550.10">
    <property type="entry name" value="Spore Coat Polysaccharide Biosynthesis Protein SpsA, Chain A"/>
    <property type="match status" value="1"/>
</dbReference>
<dbReference type="Pfam" id="PF00483">
    <property type="entry name" value="NTP_transferase"/>
    <property type="match status" value="1"/>
</dbReference>
<dbReference type="Proteomes" id="UP000887043">
    <property type="component" value="Unassembled WGS sequence"/>
</dbReference>
<comment type="caution">
    <text evidence="4">The sequence shown here is derived from an EMBL/GenBank/DDBJ whole genome shotgun (WGS) entry which is preliminary data.</text>
</comment>
<keyword evidence="1" id="KW-0808">Transferase</keyword>
<keyword evidence="6" id="KW-1185">Reference proteome</keyword>
<name>A0AA37I1Q3_SEGBR</name>
<dbReference type="GO" id="GO:0016779">
    <property type="term" value="F:nucleotidyltransferase activity"/>
    <property type="evidence" value="ECO:0007669"/>
    <property type="project" value="UniProtKB-KW"/>
</dbReference>
<dbReference type="SUPFAM" id="SSF53448">
    <property type="entry name" value="Nucleotide-diphospho-sugar transferases"/>
    <property type="match status" value="1"/>
</dbReference>
<evidence type="ECO:0000256" key="2">
    <source>
        <dbReference type="ARBA" id="ARBA00022695"/>
    </source>
</evidence>
<dbReference type="InterPro" id="IPR050065">
    <property type="entry name" value="GlmU-like"/>
</dbReference>
<dbReference type="PANTHER" id="PTHR43584:SF8">
    <property type="entry name" value="N-ACETYLMURAMATE ALPHA-1-PHOSPHATE URIDYLYLTRANSFERASE"/>
    <property type="match status" value="1"/>
</dbReference>
<dbReference type="GeneID" id="72479455"/>
<dbReference type="AlphaFoldDB" id="A0AA37I1Q3"/>
<evidence type="ECO:0000259" key="3">
    <source>
        <dbReference type="Pfam" id="PF00483"/>
    </source>
</evidence>